<gene>
    <name evidence="3" type="ORF">DCP75_11335</name>
</gene>
<accession>A0A3C1KNK9</accession>
<proteinExistence type="predicted"/>
<evidence type="ECO:0000259" key="2">
    <source>
        <dbReference type="PROSITE" id="PS51662"/>
    </source>
</evidence>
<evidence type="ECO:0000256" key="1">
    <source>
        <dbReference type="SAM" id="SignalP"/>
    </source>
</evidence>
<dbReference type="InterPro" id="IPR003431">
    <property type="entry name" value="B-propeller_Phytase"/>
</dbReference>
<reference evidence="3 4" key="1">
    <citation type="journal article" date="2018" name="Nat. Biotechnol.">
        <title>A standardized bacterial taxonomy based on genome phylogeny substantially revises the tree of life.</title>
        <authorList>
            <person name="Parks D.H."/>
            <person name="Chuvochina M."/>
            <person name="Waite D.W."/>
            <person name="Rinke C."/>
            <person name="Skarshewski A."/>
            <person name="Chaumeil P.A."/>
            <person name="Hugenholtz P."/>
        </authorList>
    </citation>
    <scope>NUCLEOTIDE SEQUENCE [LARGE SCALE GENOMIC DNA]</scope>
    <source>
        <strain evidence="3">UBA9158</strain>
    </source>
</reference>
<dbReference type="InterPro" id="IPR011042">
    <property type="entry name" value="6-blade_b-propeller_TolB-like"/>
</dbReference>
<comment type="caution">
    <text evidence="3">The sequence shown here is derived from an EMBL/GenBank/DDBJ whole genome shotgun (WGS) entry which is preliminary data.</text>
</comment>
<feature type="domain" description="BPP" evidence="2">
    <location>
        <begin position="366"/>
        <end position="697"/>
    </location>
</feature>
<feature type="signal peptide" evidence="1">
    <location>
        <begin position="1"/>
        <end position="26"/>
    </location>
</feature>
<sequence length="714" mass="75534">MKKSLRTLGVSMAVLAFTAACSQQQAAREYRSSGALPVAAESPLTVSAFAATTATLHEANAVAIWGGHGAAGSGRIYGSGGTSGVEVYALDGQRLAQVQTSGELKSLSIVQALAGTGDDLLVGLDVSTPAVVMFAIDGDSGALRHRSVAGLDIDGPYEGLCTYYSRRDGQNYVFLLHAAGRIEQWWLQGGGSEPLRARHVRNLSLSSEAPFCVTDSATGALYVAEKEIGVWRFNADVEAEVVPEIIDIVKFGTIAGEVGGLAVYRNDSGRALLLASNAGSDSLHLYDLQAEHRLIGVIALRGPGESGLVNEAGGLAVTAENLGAGLEQGLLVAMDSDNGDAATNYKLIRWEDLAGVVPLDKAGVAMPLADTAFARVPSALATEPVATPGDAADDPAVWVHPVEPAKSRIIGTNKQGGLYVYDLDGRVVQYLEDGQMNNVDIRYNFSLGGQAVDLVTATNRSNHSIAIYAVDQRTGILRDIADGVQPTGMLDTYGLCMYQQPETRDTWVFANDKSGLYRQWQLLDAGNGRVRAEVVRELAVPGQPEGCVADDEFAILYAGEEDAALWKFSAAPGGSAEGSVVADIASNPALVDDLEGVSLYYGRNGSGYLLLSSQGNDSYAVFERNGDNAYLGSFSVVANAALELDGASETDGLDVISTPLGDRFPYGLFVAQDGRNLMPPENQNYKVVSWATIADVLKLQKHTGWNPRRAVLRH</sequence>
<dbReference type="AlphaFoldDB" id="A0A3C1KNK9"/>
<evidence type="ECO:0000313" key="4">
    <source>
        <dbReference type="Proteomes" id="UP000259273"/>
    </source>
</evidence>
<dbReference type="Gene3D" id="2.120.10.30">
    <property type="entry name" value="TolB, C-terminal domain"/>
    <property type="match status" value="2"/>
</dbReference>
<dbReference type="PROSITE" id="PS51662">
    <property type="entry name" value="BP_PHYTASE"/>
    <property type="match status" value="2"/>
</dbReference>
<dbReference type="EMBL" id="DMND01000152">
    <property type="protein sequence ID" value="HAN28290.1"/>
    <property type="molecule type" value="Genomic_DNA"/>
</dbReference>
<feature type="domain" description="BPP" evidence="2">
    <location>
        <begin position="36"/>
        <end position="357"/>
    </location>
</feature>
<dbReference type="Proteomes" id="UP000259273">
    <property type="component" value="Unassembled WGS sequence"/>
</dbReference>
<feature type="chain" id="PRO_5017746706" evidence="1">
    <location>
        <begin position="27"/>
        <end position="714"/>
    </location>
</feature>
<dbReference type="Pfam" id="PF02333">
    <property type="entry name" value="Phytase"/>
    <property type="match status" value="2"/>
</dbReference>
<protein>
    <submittedName>
        <fullName evidence="3">3-phytase</fullName>
    </submittedName>
</protein>
<dbReference type="GO" id="GO:0016158">
    <property type="term" value="F:inositol hexakisphosphate 3-phosphatase activity"/>
    <property type="evidence" value="ECO:0007669"/>
    <property type="project" value="InterPro"/>
</dbReference>
<evidence type="ECO:0000313" key="3">
    <source>
        <dbReference type="EMBL" id="HAN28290.1"/>
    </source>
</evidence>
<keyword evidence="1" id="KW-0732">Signal</keyword>
<dbReference type="SUPFAM" id="SSF50956">
    <property type="entry name" value="Thermostable phytase (3-phytase)"/>
    <property type="match status" value="2"/>
</dbReference>
<dbReference type="PROSITE" id="PS51257">
    <property type="entry name" value="PROKAR_LIPOPROTEIN"/>
    <property type="match status" value="1"/>
</dbReference>
<name>A0A3C1KNK9_9GAMM</name>
<organism evidence="3 4">
    <name type="scientific">Haliea salexigens</name>
    <dbReference type="NCBI Taxonomy" id="287487"/>
    <lineage>
        <taxon>Bacteria</taxon>
        <taxon>Pseudomonadati</taxon>
        <taxon>Pseudomonadota</taxon>
        <taxon>Gammaproteobacteria</taxon>
        <taxon>Cellvibrionales</taxon>
        <taxon>Halieaceae</taxon>
        <taxon>Haliea</taxon>
    </lineage>
</organism>